<organism evidence="8 9">
    <name type="scientific">Corynebacterium qintianiae</name>
    <dbReference type="NCBI Taxonomy" id="2709392"/>
    <lineage>
        <taxon>Bacteria</taxon>
        <taxon>Bacillati</taxon>
        <taxon>Actinomycetota</taxon>
        <taxon>Actinomycetes</taxon>
        <taxon>Mycobacteriales</taxon>
        <taxon>Corynebacteriaceae</taxon>
        <taxon>Corynebacterium</taxon>
    </lineage>
</organism>
<dbReference type="HAMAP" id="MF_01151">
    <property type="entry name" value="GrpE"/>
    <property type="match status" value="1"/>
</dbReference>
<dbReference type="SUPFAM" id="SSF51064">
    <property type="entry name" value="Head domain of nucleotide exchange factor GrpE"/>
    <property type="match status" value="1"/>
</dbReference>
<dbReference type="RefSeq" id="WP_165002354.1">
    <property type="nucleotide sequence ID" value="NZ_CP064955.1"/>
</dbReference>
<evidence type="ECO:0000256" key="6">
    <source>
        <dbReference type="SAM" id="Coils"/>
    </source>
</evidence>
<comment type="function">
    <text evidence="3 4">Participates actively in the response to hyperosmotic and heat shock by preventing the aggregation of stress-denatured proteins, in association with DnaK and GrpE. It is the nucleotide exchange factor for DnaK and may function as a thermosensor. Unfolded proteins bind initially to DnaJ; upon interaction with the DnaJ-bound protein, DnaK hydrolyzes its bound ATP, resulting in the formation of a stable complex. GrpE releases ADP from DnaK; ATP binding to DnaK triggers the release of the substrate protein, thus completing the reaction cycle. Several rounds of ATP-dependent interactions between DnaJ, DnaK and GrpE are required for fully efficient folding.</text>
</comment>
<dbReference type="Pfam" id="PF01025">
    <property type="entry name" value="GrpE"/>
    <property type="match status" value="1"/>
</dbReference>
<evidence type="ECO:0000256" key="5">
    <source>
        <dbReference type="RuleBase" id="RU004478"/>
    </source>
</evidence>
<keyword evidence="2 3" id="KW-0143">Chaperone</keyword>
<name>A0A7T0KLS2_9CORY</name>
<evidence type="ECO:0000256" key="1">
    <source>
        <dbReference type="ARBA" id="ARBA00009054"/>
    </source>
</evidence>
<evidence type="ECO:0000256" key="4">
    <source>
        <dbReference type="RuleBase" id="RU000639"/>
    </source>
</evidence>
<keyword evidence="9" id="KW-1185">Reference proteome</keyword>
<keyword evidence="3 4" id="KW-0346">Stress response</keyword>
<dbReference type="Proteomes" id="UP000594586">
    <property type="component" value="Chromosome"/>
</dbReference>
<dbReference type="InterPro" id="IPR009012">
    <property type="entry name" value="GrpE_head"/>
</dbReference>
<dbReference type="InterPro" id="IPR018247">
    <property type="entry name" value="EF_Hand_1_Ca_BS"/>
</dbReference>
<evidence type="ECO:0000256" key="3">
    <source>
        <dbReference type="HAMAP-Rule" id="MF_01151"/>
    </source>
</evidence>
<evidence type="ECO:0000313" key="9">
    <source>
        <dbReference type="Proteomes" id="UP000594586"/>
    </source>
</evidence>
<comment type="similarity">
    <text evidence="1 3 5">Belongs to the GrpE family.</text>
</comment>
<dbReference type="PROSITE" id="PS00018">
    <property type="entry name" value="EF_HAND_1"/>
    <property type="match status" value="1"/>
</dbReference>
<dbReference type="PROSITE" id="PS01071">
    <property type="entry name" value="GRPE"/>
    <property type="match status" value="1"/>
</dbReference>
<dbReference type="PANTHER" id="PTHR21237">
    <property type="entry name" value="GRPE PROTEIN"/>
    <property type="match status" value="1"/>
</dbReference>
<dbReference type="AlphaFoldDB" id="A0A7T0KLS2"/>
<gene>
    <name evidence="3 8" type="primary">grpE</name>
    <name evidence="8" type="ORF">G7Y29_09580</name>
</gene>
<dbReference type="GO" id="GO:0006457">
    <property type="term" value="P:protein folding"/>
    <property type="evidence" value="ECO:0007669"/>
    <property type="project" value="InterPro"/>
</dbReference>
<dbReference type="EMBL" id="CP064955">
    <property type="protein sequence ID" value="QPK83076.1"/>
    <property type="molecule type" value="Genomic_DNA"/>
</dbReference>
<dbReference type="KEGG" id="cqn:G7Y29_09580"/>
<dbReference type="GO" id="GO:0051082">
    <property type="term" value="F:unfolded protein binding"/>
    <property type="evidence" value="ECO:0007669"/>
    <property type="project" value="TreeGrafter"/>
</dbReference>
<dbReference type="GO" id="GO:0042803">
    <property type="term" value="F:protein homodimerization activity"/>
    <property type="evidence" value="ECO:0007669"/>
    <property type="project" value="InterPro"/>
</dbReference>
<dbReference type="PRINTS" id="PR00773">
    <property type="entry name" value="GRPEPROTEIN"/>
</dbReference>
<keyword evidence="3" id="KW-0963">Cytoplasm</keyword>
<comment type="subcellular location">
    <subcellularLocation>
        <location evidence="3">Cytoplasm</location>
    </subcellularLocation>
</comment>
<dbReference type="InterPro" id="IPR000740">
    <property type="entry name" value="GrpE"/>
</dbReference>
<dbReference type="GO" id="GO:0005737">
    <property type="term" value="C:cytoplasm"/>
    <property type="evidence" value="ECO:0007669"/>
    <property type="project" value="UniProtKB-SubCell"/>
</dbReference>
<sequence length="230" mass="24730">MTNPTNSPMPDDPGAPENTDEQYVSPDQAETLAEEAAESAALDADEDPLPEVTDAELEDALAAESPVAEVDPDADGNGVVSETELQLAERTEDLQRLSAEYANYRRRTERERTQIAEQAKARVLGEMIPLLDDLDLAAQHGDLNEGPLKAFSDKFRTVLDGQKVTAFGAEGDAFDPEIHEAVQDLSQGDTKVVGTVLRKGYRVGDRLVRNAMVLIGDPAEQAGPAGETEA</sequence>
<dbReference type="SUPFAM" id="SSF58014">
    <property type="entry name" value="Coiled-coil domain of nucleotide exchange factor GrpE"/>
    <property type="match status" value="1"/>
</dbReference>
<reference evidence="8 9" key="1">
    <citation type="submission" date="2020-11" db="EMBL/GenBank/DDBJ databases">
        <title>Corynebacterium sp. MC1420.</title>
        <authorList>
            <person name="Zhou J."/>
        </authorList>
    </citation>
    <scope>NUCLEOTIDE SEQUENCE [LARGE SCALE GENOMIC DNA]</scope>
    <source>
        <strain evidence="8 9">MC1420</strain>
    </source>
</reference>
<evidence type="ECO:0000256" key="7">
    <source>
        <dbReference type="SAM" id="MobiDB-lite"/>
    </source>
</evidence>
<keyword evidence="6" id="KW-0175">Coiled coil</keyword>
<feature type="region of interest" description="Disordered" evidence="7">
    <location>
        <begin position="1"/>
        <end position="79"/>
    </location>
</feature>
<feature type="coiled-coil region" evidence="6">
    <location>
        <begin position="80"/>
        <end position="114"/>
    </location>
</feature>
<dbReference type="GO" id="GO:0051087">
    <property type="term" value="F:protein-folding chaperone binding"/>
    <property type="evidence" value="ECO:0007669"/>
    <property type="project" value="InterPro"/>
</dbReference>
<protein>
    <recommendedName>
        <fullName evidence="3 4">Protein GrpE</fullName>
    </recommendedName>
    <alternativeName>
        <fullName evidence="3">HSP-70 cofactor</fullName>
    </alternativeName>
</protein>
<dbReference type="PANTHER" id="PTHR21237:SF23">
    <property type="entry name" value="GRPE PROTEIN HOMOLOG, MITOCHONDRIAL"/>
    <property type="match status" value="1"/>
</dbReference>
<evidence type="ECO:0000256" key="2">
    <source>
        <dbReference type="ARBA" id="ARBA00023186"/>
    </source>
</evidence>
<proteinExistence type="inferred from homology"/>
<dbReference type="Gene3D" id="3.90.20.20">
    <property type="match status" value="1"/>
</dbReference>
<dbReference type="InterPro" id="IPR013805">
    <property type="entry name" value="GrpE_CC"/>
</dbReference>
<comment type="subunit">
    <text evidence="3">Homodimer.</text>
</comment>
<dbReference type="NCBIfam" id="NF010761">
    <property type="entry name" value="PRK14164.1"/>
    <property type="match status" value="1"/>
</dbReference>
<evidence type="ECO:0000313" key="8">
    <source>
        <dbReference type="EMBL" id="QPK83076.1"/>
    </source>
</evidence>
<feature type="compositionally biased region" description="Acidic residues" evidence="7">
    <location>
        <begin position="32"/>
        <end position="61"/>
    </location>
</feature>
<dbReference type="GO" id="GO:0000774">
    <property type="term" value="F:adenyl-nucleotide exchange factor activity"/>
    <property type="evidence" value="ECO:0007669"/>
    <property type="project" value="InterPro"/>
</dbReference>
<dbReference type="Gene3D" id="2.30.22.10">
    <property type="entry name" value="Head domain of nucleotide exchange factor GrpE"/>
    <property type="match status" value="1"/>
</dbReference>
<accession>A0A7T0KLS2</accession>